<comment type="subcellular location">
    <subcellularLocation>
        <location evidence="1">Secreted</location>
    </subcellularLocation>
</comment>
<feature type="domain" description="Caspase family p20" evidence="5">
    <location>
        <begin position="1"/>
        <end position="28"/>
    </location>
</feature>
<dbReference type="SUPFAM" id="SSF52129">
    <property type="entry name" value="Caspase-like"/>
    <property type="match status" value="1"/>
</dbReference>
<evidence type="ECO:0000256" key="3">
    <source>
        <dbReference type="ARBA" id="ARBA00022729"/>
    </source>
</evidence>
<dbReference type="GO" id="GO:0009887">
    <property type="term" value="P:animal organ morphogenesis"/>
    <property type="evidence" value="ECO:0007669"/>
    <property type="project" value="TreeGrafter"/>
</dbReference>
<dbReference type="GO" id="GO:0048018">
    <property type="term" value="F:receptor ligand activity"/>
    <property type="evidence" value="ECO:0007669"/>
    <property type="project" value="TreeGrafter"/>
</dbReference>
<dbReference type="AlphaFoldDB" id="A0AAD9PY65"/>
<evidence type="ECO:0000256" key="1">
    <source>
        <dbReference type="ARBA" id="ARBA00004613"/>
    </source>
</evidence>
<organism evidence="6 7">
    <name type="scientific">Acropora cervicornis</name>
    <name type="common">Staghorn coral</name>
    <dbReference type="NCBI Taxonomy" id="6130"/>
    <lineage>
        <taxon>Eukaryota</taxon>
        <taxon>Metazoa</taxon>
        <taxon>Cnidaria</taxon>
        <taxon>Anthozoa</taxon>
        <taxon>Hexacorallia</taxon>
        <taxon>Scleractinia</taxon>
        <taxon>Astrocoeniina</taxon>
        <taxon>Acroporidae</taxon>
        <taxon>Acropora</taxon>
    </lineage>
</organism>
<dbReference type="GO" id="GO:0038098">
    <property type="term" value="P:sequestering of BMP from receptor via BMP binding"/>
    <property type="evidence" value="ECO:0007669"/>
    <property type="project" value="TreeGrafter"/>
</dbReference>
<dbReference type="InterPro" id="IPR011600">
    <property type="entry name" value="Pept_C14_caspase"/>
</dbReference>
<evidence type="ECO:0000256" key="4">
    <source>
        <dbReference type="ARBA" id="ARBA00023157"/>
    </source>
</evidence>
<dbReference type="PANTHER" id="PTHR15283">
    <property type="entry name" value="GREMLIN 1"/>
    <property type="match status" value="1"/>
</dbReference>
<evidence type="ECO:0000313" key="7">
    <source>
        <dbReference type="Proteomes" id="UP001249851"/>
    </source>
</evidence>
<reference evidence="6" key="2">
    <citation type="journal article" date="2023" name="Science">
        <title>Genomic signatures of disease resistance in endangered staghorn corals.</title>
        <authorList>
            <person name="Vollmer S.V."/>
            <person name="Selwyn J.D."/>
            <person name="Despard B.A."/>
            <person name="Roesel C.L."/>
        </authorList>
    </citation>
    <scope>NUCLEOTIDE SEQUENCE</scope>
    <source>
        <strain evidence="6">K2</strain>
    </source>
</reference>
<keyword evidence="7" id="KW-1185">Reference proteome</keyword>
<comment type="caution">
    <text evidence="6">The sequence shown here is derived from an EMBL/GenBank/DDBJ whole genome shotgun (WGS) entry which is preliminary data.</text>
</comment>
<dbReference type="GO" id="GO:0006508">
    <property type="term" value="P:proteolysis"/>
    <property type="evidence" value="ECO:0007669"/>
    <property type="project" value="InterPro"/>
</dbReference>
<evidence type="ECO:0000313" key="6">
    <source>
        <dbReference type="EMBL" id="KAK2551216.1"/>
    </source>
</evidence>
<name>A0AAD9PY65_ACRCE</name>
<accession>A0AAD9PY65</accession>
<keyword evidence="4" id="KW-1015">Disulfide bond</keyword>
<gene>
    <name evidence="6" type="ORF">P5673_027980</name>
</gene>
<dbReference type="Gene3D" id="3.40.50.1460">
    <property type="match status" value="1"/>
</dbReference>
<dbReference type="InterPro" id="IPR001309">
    <property type="entry name" value="Pept_C14_p20"/>
</dbReference>
<dbReference type="Gene3D" id="2.10.90.10">
    <property type="entry name" value="Cystine-knot cytokines"/>
    <property type="match status" value="1"/>
</dbReference>
<evidence type="ECO:0000259" key="5">
    <source>
        <dbReference type="PROSITE" id="PS50208"/>
    </source>
</evidence>
<keyword evidence="3" id="KW-0732">Signal</keyword>
<keyword evidence="2" id="KW-0964">Secreted</keyword>
<dbReference type="EMBL" id="JARQWQ010000100">
    <property type="protein sequence ID" value="KAK2551216.1"/>
    <property type="molecule type" value="Genomic_DNA"/>
</dbReference>
<dbReference type="GO" id="GO:0004197">
    <property type="term" value="F:cysteine-type endopeptidase activity"/>
    <property type="evidence" value="ECO:0007669"/>
    <property type="project" value="InterPro"/>
</dbReference>
<dbReference type="PROSITE" id="PS50208">
    <property type="entry name" value="CASPASE_P20"/>
    <property type="match status" value="1"/>
</dbReference>
<dbReference type="GO" id="GO:0005615">
    <property type="term" value="C:extracellular space"/>
    <property type="evidence" value="ECO:0007669"/>
    <property type="project" value="TreeGrafter"/>
</dbReference>
<dbReference type="GO" id="GO:0036122">
    <property type="term" value="F:BMP binding"/>
    <property type="evidence" value="ECO:0007669"/>
    <property type="project" value="TreeGrafter"/>
</dbReference>
<dbReference type="Proteomes" id="UP001249851">
    <property type="component" value="Unassembled WGS sequence"/>
</dbReference>
<dbReference type="PROSITE" id="PS01122">
    <property type="entry name" value="CASPASE_CYS"/>
    <property type="match status" value="1"/>
</dbReference>
<dbReference type="InterPro" id="IPR004133">
    <property type="entry name" value="DAN_dom"/>
</dbReference>
<evidence type="ECO:0000256" key="2">
    <source>
        <dbReference type="ARBA" id="ARBA00022525"/>
    </source>
</evidence>
<sequence>MSEFNAVRCPSPANKPKIFLVQACRGSEEGELLGLTDNQQIADNTFSDSTLSRSRLPKESDFLLAYDKRVMDSRTVAMFYIFTILSLNIVNAREKSPRLSSLPLYNGVKSWCRSVEIQHSVQEPGCETKVIENRACMGQCFSYYAPGTHPRKDLSDKRMKYCDMCKPSLKSWTKVSLNCPGTNHGQVDKLVEIIYSCTCQKCIKDLKQG</sequence>
<dbReference type="Pfam" id="PF00656">
    <property type="entry name" value="Peptidase_C14"/>
    <property type="match status" value="1"/>
</dbReference>
<dbReference type="Pfam" id="PF03045">
    <property type="entry name" value="DAN"/>
    <property type="match status" value="1"/>
</dbReference>
<dbReference type="InterPro" id="IPR029030">
    <property type="entry name" value="Caspase-like_dom_sf"/>
</dbReference>
<proteinExistence type="predicted"/>
<dbReference type="PANTHER" id="PTHR15283:SF5">
    <property type="entry name" value="NEUROBLASTOMA SUPPRESSOR OF TUMORIGENICITY 1"/>
    <property type="match status" value="1"/>
</dbReference>
<dbReference type="InterPro" id="IPR033139">
    <property type="entry name" value="Caspase_cys_AS"/>
</dbReference>
<reference evidence="6" key="1">
    <citation type="journal article" date="2023" name="G3 (Bethesda)">
        <title>Whole genome assembly and annotation of the endangered Caribbean coral Acropora cervicornis.</title>
        <authorList>
            <person name="Selwyn J.D."/>
            <person name="Vollmer S.V."/>
        </authorList>
    </citation>
    <scope>NUCLEOTIDE SEQUENCE</scope>
    <source>
        <strain evidence="6">K2</strain>
    </source>
</reference>
<protein>
    <submittedName>
        <fullName evidence="6">Neuroblastoma suppressor of tumorigenicity 1</fullName>
    </submittedName>
</protein>
<dbReference type="InterPro" id="IPR029034">
    <property type="entry name" value="Cystine-knot_cytokine"/>
</dbReference>